<reference evidence="2 3" key="1">
    <citation type="submission" date="2019-03" db="EMBL/GenBank/DDBJ databases">
        <title>Genomics of glacier-inhabiting Cryobacterium strains.</title>
        <authorList>
            <person name="Liu Q."/>
            <person name="Xin Y.-H."/>
        </authorList>
    </citation>
    <scope>NUCLEOTIDE SEQUENCE [LARGE SCALE GENOMIC DNA]</scope>
    <source>
        <strain evidence="2 3">CGMCC 1.4292</strain>
    </source>
</reference>
<proteinExistence type="predicted"/>
<evidence type="ECO:0000313" key="3">
    <source>
        <dbReference type="Proteomes" id="UP000298218"/>
    </source>
</evidence>
<organism evidence="2 3">
    <name type="scientific">Cryobacterium psychrophilum</name>
    <dbReference type="NCBI Taxonomy" id="41988"/>
    <lineage>
        <taxon>Bacteria</taxon>
        <taxon>Bacillati</taxon>
        <taxon>Actinomycetota</taxon>
        <taxon>Actinomycetes</taxon>
        <taxon>Micrococcales</taxon>
        <taxon>Microbacteriaceae</taxon>
        <taxon>Cryobacterium</taxon>
    </lineage>
</organism>
<dbReference type="Proteomes" id="UP000298218">
    <property type="component" value="Unassembled WGS sequence"/>
</dbReference>
<sequence length="115" mass="12831">METVRPHFPKTIVPFQARFGDEEVCLECLYAYRGPEGYSGPRCQGQVPWPARGRGLRDCAGCRHQVSLSEGTVLHKTHAPLLLWCRAAYLMTTGTPGISAIQLQRQLGLTRYQTA</sequence>
<dbReference type="OrthoDB" id="5365332at2"/>
<protein>
    <submittedName>
        <fullName evidence="2">IS1595 family transposase</fullName>
    </submittedName>
</protein>
<evidence type="ECO:0000313" key="2">
    <source>
        <dbReference type="EMBL" id="TFD76207.1"/>
    </source>
</evidence>
<keyword evidence="3" id="KW-1185">Reference proteome</keyword>
<comment type="caution">
    <text evidence="2">The sequence shown here is derived from an EMBL/GenBank/DDBJ whole genome shotgun (WGS) entry which is preliminary data.</text>
</comment>
<dbReference type="InterPro" id="IPR024442">
    <property type="entry name" value="Transposase_Zn_ribbon"/>
</dbReference>
<gene>
    <name evidence="2" type="ORF">E3T53_14210</name>
</gene>
<feature type="domain" description="Transposase zinc-ribbon" evidence="1">
    <location>
        <begin position="20"/>
        <end position="65"/>
    </location>
</feature>
<evidence type="ECO:0000259" key="1">
    <source>
        <dbReference type="Pfam" id="PF12760"/>
    </source>
</evidence>
<dbReference type="Pfam" id="PF12760">
    <property type="entry name" value="Zn_ribbon_IS1595"/>
    <property type="match status" value="1"/>
</dbReference>
<dbReference type="AlphaFoldDB" id="A0A4Y8KPA3"/>
<accession>A0A4Y8KPA3</accession>
<name>A0A4Y8KPA3_9MICO</name>
<dbReference type="EMBL" id="SOHQ01000040">
    <property type="protein sequence ID" value="TFD76207.1"/>
    <property type="molecule type" value="Genomic_DNA"/>
</dbReference>